<keyword evidence="2" id="KW-1185">Reference proteome</keyword>
<gene>
    <name evidence="1" type="ORF">MIND_00210400</name>
</gene>
<dbReference type="AlphaFoldDB" id="A0A8H6WD06"/>
<dbReference type="RefSeq" id="XP_037224094.1">
    <property type="nucleotide sequence ID" value="XM_037358999.1"/>
</dbReference>
<proteinExistence type="predicted"/>
<dbReference type="Proteomes" id="UP000636479">
    <property type="component" value="Unassembled WGS sequence"/>
</dbReference>
<dbReference type="GeneID" id="59341515"/>
<protein>
    <submittedName>
        <fullName evidence="1">Uncharacterized protein</fullName>
    </submittedName>
</protein>
<reference evidence="1" key="1">
    <citation type="submission" date="2020-05" db="EMBL/GenBank/DDBJ databases">
        <title>Mycena genomes resolve the evolution of fungal bioluminescence.</title>
        <authorList>
            <person name="Tsai I.J."/>
        </authorList>
    </citation>
    <scope>NUCLEOTIDE SEQUENCE</scope>
    <source>
        <strain evidence="1">171206Taipei</strain>
    </source>
</reference>
<evidence type="ECO:0000313" key="1">
    <source>
        <dbReference type="EMBL" id="KAF7311986.1"/>
    </source>
</evidence>
<name>A0A8H6WD06_9AGAR</name>
<evidence type="ECO:0000313" key="2">
    <source>
        <dbReference type="Proteomes" id="UP000636479"/>
    </source>
</evidence>
<organism evidence="1 2">
    <name type="scientific">Mycena indigotica</name>
    <dbReference type="NCBI Taxonomy" id="2126181"/>
    <lineage>
        <taxon>Eukaryota</taxon>
        <taxon>Fungi</taxon>
        <taxon>Dikarya</taxon>
        <taxon>Basidiomycota</taxon>
        <taxon>Agaricomycotina</taxon>
        <taxon>Agaricomycetes</taxon>
        <taxon>Agaricomycetidae</taxon>
        <taxon>Agaricales</taxon>
        <taxon>Marasmiineae</taxon>
        <taxon>Mycenaceae</taxon>
        <taxon>Mycena</taxon>
    </lineage>
</organism>
<dbReference type="EMBL" id="JACAZF010000002">
    <property type="protein sequence ID" value="KAF7311986.1"/>
    <property type="molecule type" value="Genomic_DNA"/>
</dbReference>
<accession>A0A8H6WD06</accession>
<comment type="caution">
    <text evidence="1">The sequence shown here is derived from an EMBL/GenBank/DDBJ whole genome shotgun (WGS) entry which is preliminary data.</text>
</comment>
<sequence>MSSARNAHYLATSAHPPSQELHSSRVLNLSLADPASRTERISTTLSLPIRDISIGIPDAAAVPLADKNVPPTLTDVLSLKSKMSKTQKGLDKYDKYARKSLSYIAKARNVYDREKSLRDAANARRVHTAKLLREEREALAAKKKSLRNAHHDLRQVISRKQYDDYVANFAYSTDKQKPALSSNLVPFTGSSLLNLVSHPERDARRYHEKRNIYGGSGYDDIVPNAAVIGSGML</sequence>